<evidence type="ECO:0000313" key="6">
    <source>
        <dbReference type="Proteomes" id="UP001204851"/>
    </source>
</evidence>
<feature type="domain" description="GGDEF" evidence="4">
    <location>
        <begin position="444"/>
        <end position="578"/>
    </location>
</feature>
<keyword evidence="1" id="KW-0472">Membrane</keyword>
<feature type="chain" id="PRO_5047214724" evidence="2">
    <location>
        <begin position="21"/>
        <end position="587"/>
    </location>
</feature>
<organism evidence="5 6">
    <name type="scientific">Ideonella oryzae</name>
    <dbReference type="NCBI Taxonomy" id="2937441"/>
    <lineage>
        <taxon>Bacteria</taxon>
        <taxon>Pseudomonadati</taxon>
        <taxon>Pseudomonadota</taxon>
        <taxon>Betaproteobacteria</taxon>
        <taxon>Burkholderiales</taxon>
        <taxon>Sphaerotilaceae</taxon>
        <taxon>Ideonella</taxon>
    </lineage>
</organism>
<dbReference type="Proteomes" id="UP001204851">
    <property type="component" value="Unassembled WGS sequence"/>
</dbReference>
<proteinExistence type="predicted"/>
<dbReference type="Pfam" id="PF00990">
    <property type="entry name" value="GGDEF"/>
    <property type="match status" value="1"/>
</dbReference>
<dbReference type="SUPFAM" id="SSF55073">
    <property type="entry name" value="Nucleotide cyclase"/>
    <property type="match status" value="1"/>
</dbReference>
<dbReference type="NCBIfam" id="TIGR00254">
    <property type="entry name" value="GGDEF"/>
    <property type="match status" value="1"/>
</dbReference>
<reference evidence="5 6" key="1">
    <citation type="submission" date="2022-06" db="EMBL/GenBank/DDBJ databases">
        <title>Ideonella sp. NS12-5 Genome sequencing and assembly.</title>
        <authorList>
            <person name="Jung Y."/>
        </authorList>
    </citation>
    <scope>NUCLEOTIDE SEQUENCE [LARGE SCALE GENOMIC DNA]</scope>
    <source>
        <strain evidence="5 6">NS12-5</strain>
    </source>
</reference>
<dbReference type="PROSITE" id="PS50885">
    <property type="entry name" value="HAMP"/>
    <property type="match status" value="1"/>
</dbReference>
<protein>
    <submittedName>
        <fullName evidence="5">GGDEF domain-containing protein</fullName>
    </submittedName>
</protein>
<sequence length="587" mass="62186">MPLRRLVPLLALLLSLFSMAVASRALVAEWTRLQDADRAGLALADLKTVLVAAEMASRERGPSNALMGQGAAAPAVLKERLALARDRTDRAIEALQTCLRARAGQPRHAMAQRHLEQAVRQLQTGRAQVDAVAAQPHDGVDAAAIRQAVQAMAAVIPELGPAAALMADELQRAAPALAPSVQSARMAADLREFAGLLGSHLTAALTQQRPLTVEEHLAFERTRGRLDQVRGQLALRLDDTAAADAVQAAWRDVGRAYFSSGLDLAEAVAGRGARAAARGPDPAAFAQAYVPRMDAIVALRDRLLAQVSTAVAREAVDARWALAITGSVTAVTLLLLGLMAATLKRRLLDPLGATVQVLHAMARNDHTDALPVVKRRDEMAEVVDAVAALRQHARRQEAMALERSQLIAQLNESSNTDFLTGLPNRRCFVDTASQVLARAAAEGRPVSLVLLDLDRFKSINDQHGHDAGDRALVAVGEVLKAATRAGDLAARMGGEEFVVLLEGCGDGQALQFAERLREQLSRMRVSLAGGGVLQLTASLGVAVQQAPDGPLDGLLRLADAAMYQAKSQGRDRAVLAPPGGWVGPEGA</sequence>
<dbReference type="CDD" id="cd01949">
    <property type="entry name" value="GGDEF"/>
    <property type="match status" value="1"/>
</dbReference>
<accession>A0ABT1BSW0</accession>
<feature type="signal peptide" evidence="2">
    <location>
        <begin position="1"/>
        <end position="20"/>
    </location>
</feature>
<name>A0ABT1BSW0_9BURK</name>
<gene>
    <name evidence="5" type="ORF">M0L44_21530</name>
</gene>
<evidence type="ECO:0000256" key="2">
    <source>
        <dbReference type="SAM" id="SignalP"/>
    </source>
</evidence>
<keyword evidence="1" id="KW-0812">Transmembrane</keyword>
<keyword evidence="2" id="KW-0732">Signal</keyword>
<dbReference type="InterPro" id="IPR052163">
    <property type="entry name" value="DGC-Regulatory_Protein"/>
</dbReference>
<dbReference type="SMART" id="SM00267">
    <property type="entry name" value="GGDEF"/>
    <property type="match status" value="1"/>
</dbReference>
<evidence type="ECO:0000256" key="1">
    <source>
        <dbReference type="SAM" id="Phobius"/>
    </source>
</evidence>
<comment type="caution">
    <text evidence="5">The sequence shown here is derived from an EMBL/GenBank/DDBJ whole genome shotgun (WGS) entry which is preliminary data.</text>
</comment>
<keyword evidence="1" id="KW-1133">Transmembrane helix</keyword>
<keyword evidence="6" id="KW-1185">Reference proteome</keyword>
<feature type="domain" description="HAMP" evidence="3">
    <location>
        <begin position="345"/>
        <end position="398"/>
    </location>
</feature>
<dbReference type="PANTHER" id="PTHR46663:SF4">
    <property type="entry name" value="DIGUANYLATE CYCLASE DGCT-RELATED"/>
    <property type="match status" value="1"/>
</dbReference>
<dbReference type="Gene3D" id="3.30.70.270">
    <property type="match status" value="1"/>
</dbReference>
<dbReference type="PANTHER" id="PTHR46663">
    <property type="entry name" value="DIGUANYLATE CYCLASE DGCT-RELATED"/>
    <property type="match status" value="1"/>
</dbReference>
<dbReference type="EMBL" id="JAMXMC010000020">
    <property type="protein sequence ID" value="MCO5979290.1"/>
    <property type="molecule type" value="Genomic_DNA"/>
</dbReference>
<dbReference type="InterPro" id="IPR029787">
    <property type="entry name" value="Nucleotide_cyclase"/>
</dbReference>
<feature type="transmembrane region" description="Helical" evidence="1">
    <location>
        <begin position="320"/>
        <end position="341"/>
    </location>
</feature>
<dbReference type="InterPro" id="IPR003660">
    <property type="entry name" value="HAMP_dom"/>
</dbReference>
<evidence type="ECO:0000259" key="4">
    <source>
        <dbReference type="PROSITE" id="PS50887"/>
    </source>
</evidence>
<dbReference type="InterPro" id="IPR043128">
    <property type="entry name" value="Rev_trsase/Diguanyl_cyclase"/>
</dbReference>
<dbReference type="InterPro" id="IPR000160">
    <property type="entry name" value="GGDEF_dom"/>
</dbReference>
<dbReference type="PROSITE" id="PS50887">
    <property type="entry name" value="GGDEF"/>
    <property type="match status" value="1"/>
</dbReference>
<dbReference type="RefSeq" id="WP_252772239.1">
    <property type="nucleotide sequence ID" value="NZ_JAMXMC010000020.1"/>
</dbReference>
<dbReference type="Gene3D" id="6.10.340.10">
    <property type="match status" value="1"/>
</dbReference>
<evidence type="ECO:0000259" key="3">
    <source>
        <dbReference type="PROSITE" id="PS50885"/>
    </source>
</evidence>
<evidence type="ECO:0000313" key="5">
    <source>
        <dbReference type="EMBL" id="MCO5979290.1"/>
    </source>
</evidence>